<dbReference type="Proteomes" id="UP000027195">
    <property type="component" value="Unassembled WGS sequence"/>
</dbReference>
<evidence type="ECO:0000313" key="2">
    <source>
        <dbReference type="EMBL" id="KDQ11895.1"/>
    </source>
</evidence>
<evidence type="ECO:0000256" key="1">
    <source>
        <dbReference type="SAM" id="MobiDB-lite"/>
    </source>
</evidence>
<dbReference type="PANTHER" id="PTHR38887">
    <property type="entry name" value="CHROMOSOME 21, WHOLE GENOME SHOTGUN SEQUENCE"/>
    <property type="match status" value="1"/>
</dbReference>
<dbReference type="AlphaFoldDB" id="A0A067MB46"/>
<sequence>MTLSDNNSGPALDGQQPRISSQNPSPSLHFPEPTFPGSHGADSQAIGNLVPPSSLPLALEADTPPPYTPTPSDSIGSRPNPTHASSSFRSPQPRPAPSRDQSNSSRTHPIASRPIMLPQRRPGDVHRGFALAYPPVLASVDIDPPAWFEFLETFNKLLEVGTGVRVLQGGAAAIRYFPLLFAGRIISNVGKYAAWKAGASDAVANADTFIDDANESFFRPRGLVAGVIKFQDLASSGPLPTPAELIYQEEADRGIGGIGSWMDRRAQDKFEEEVHMVGPTSNGLIGGRAVSLLRGDGRNQRSAQVLAPPVPYELPPVASSSSPSPAVEVPWHGGDKKEKMPEPRSPVSPPTDGDSAKEMRADKDQHDEEAHVPKEDLGNWAKNWTRKDARRQRGKGRDEPMSSAKKLQDYLYLYITVASEDERIY</sequence>
<reference evidence="3" key="1">
    <citation type="journal article" date="2014" name="Proc. Natl. Acad. Sci. U.S.A.">
        <title>Extensive sampling of basidiomycete genomes demonstrates inadequacy of the white-rot/brown-rot paradigm for wood decay fungi.</title>
        <authorList>
            <person name="Riley R."/>
            <person name="Salamov A.A."/>
            <person name="Brown D.W."/>
            <person name="Nagy L.G."/>
            <person name="Floudas D."/>
            <person name="Held B.W."/>
            <person name="Levasseur A."/>
            <person name="Lombard V."/>
            <person name="Morin E."/>
            <person name="Otillar R."/>
            <person name="Lindquist E.A."/>
            <person name="Sun H."/>
            <person name="LaButti K.M."/>
            <person name="Schmutz J."/>
            <person name="Jabbour D."/>
            <person name="Luo H."/>
            <person name="Baker S.E."/>
            <person name="Pisabarro A.G."/>
            <person name="Walton J.D."/>
            <person name="Blanchette R.A."/>
            <person name="Henrissat B."/>
            <person name="Martin F."/>
            <person name="Cullen D."/>
            <person name="Hibbett D.S."/>
            <person name="Grigoriev I.V."/>
        </authorList>
    </citation>
    <scope>NUCLEOTIDE SEQUENCE [LARGE SCALE GENOMIC DNA]</scope>
    <source>
        <strain evidence="3">FD-172 SS1</strain>
    </source>
</reference>
<feature type="compositionally biased region" description="Polar residues" evidence="1">
    <location>
        <begin position="17"/>
        <end position="26"/>
    </location>
</feature>
<keyword evidence="3" id="KW-1185">Reference proteome</keyword>
<feature type="compositionally biased region" description="Basic and acidic residues" evidence="1">
    <location>
        <begin position="354"/>
        <end position="377"/>
    </location>
</feature>
<accession>A0A067MB46</accession>
<dbReference type="EMBL" id="KL198054">
    <property type="protein sequence ID" value="KDQ11895.1"/>
    <property type="molecule type" value="Genomic_DNA"/>
</dbReference>
<feature type="region of interest" description="Disordered" evidence="1">
    <location>
        <begin position="1"/>
        <end position="119"/>
    </location>
</feature>
<proteinExistence type="predicted"/>
<dbReference type="HOGENOM" id="CLU_645554_0_0_1"/>
<feature type="region of interest" description="Disordered" evidence="1">
    <location>
        <begin position="314"/>
        <end position="403"/>
    </location>
</feature>
<protein>
    <submittedName>
        <fullName evidence="2">Uncharacterized protein</fullName>
    </submittedName>
</protein>
<name>A0A067MB46_BOTB1</name>
<evidence type="ECO:0000313" key="3">
    <source>
        <dbReference type="Proteomes" id="UP000027195"/>
    </source>
</evidence>
<gene>
    <name evidence="2" type="ORF">BOTBODRAFT_67756</name>
</gene>
<organism evidence="2 3">
    <name type="scientific">Botryobasidium botryosum (strain FD-172 SS1)</name>
    <dbReference type="NCBI Taxonomy" id="930990"/>
    <lineage>
        <taxon>Eukaryota</taxon>
        <taxon>Fungi</taxon>
        <taxon>Dikarya</taxon>
        <taxon>Basidiomycota</taxon>
        <taxon>Agaricomycotina</taxon>
        <taxon>Agaricomycetes</taxon>
        <taxon>Cantharellales</taxon>
        <taxon>Botryobasidiaceae</taxon>
        <taxon>Botryobasidium</taxon>
    </lineage>
</organism>
<dbReference type="PANTHER" id="PTHR38887:SF1">
    <property type="entry name" value="RAS MODIFICATION PROTEIN ERF4"/>
    <property type="match status" value="1"/>
</dbReference>
<dbReference type="InParanoid" id="A0A067MB46"/>
<dbReference type="InterPro" id="IPR053221">
    <property type="entry name" value="Burnettramic_acid_biosynth"/>
</dbReference>
<feature type="compositionally biased region" description="Low complexity" evidence="1">
    <location>
        <begin position="315"/>
        <end position="330"/>
    </location>
</feature>
<dbReference type="OrthoDB" id="3433125at2759"/>
<feature type="compositionally biased region" description="Polar residues" evidence="1">
    <location>
        <begin position="72"/>
        <end position="90"/>
    </location>
</feature>
<feature type="compositionally biased region" description="Basic and acidic residues" evidence="1">
    <location>
        <begin position="333"/>
        <end position="342"/>
    </location>
</feature>